<dbReference type="SUPFAM" id="SSF158499">
    <property type="entry name" value="DnaD domain-like"/>
    <property type="match status" value="1"/>
</dbReference>
<dbReference type="PANTHER" id="PTHR37293:SF5">
    <property type="entry name" value="DNA REPLICATION PROTEIN"/>
    <property type="match status" value="1"/>
</dbReference>
<dbReference type="InterPro" id="IPR034829">
    <property type="entry name" value="DnaD-like_sf"/>
</dbReference>
<proteinExistence type="inferred from homology"/>
<evidence type="ECO:0000313" key="2">
    <source>
        <dbReference type="EMBL" id="RII36646.1"/>
    </source>
</evidence>
<accession>A0A399J134</accession>
<dbReference type="EMBL" id="QXDJ01000001">
    <property type="protein sequence ID" value="RII36646.1"/>
    <property type="molecule type" value="Genomic_DNA"/>
</dbReference>
<dbReference type="Gene3D" id="1.10.10.630">
    <property type="entry name" value="DnaD domain-like"/>
    <property type="match status" value="1"/>
</dbReference>
<comment type="similarity">
    <text evidence="1">Belongs to the DnaB/DnaD family.</text>
</comment>
<gene>
    <name evidence="2" type="ORF">D2A34_04475</name>
</gene>
<dbReference type="AlphaFoldDB" id="A0A399J134"/>
<reference evidence="2 3" key="1">
    <citation type="submission" date="2018-08" db="EMBL/GenBank/DDBJ databases">
        <title>Genome of Clostridium chromiireducens C1, DSM12136.</title>
        <authorList>
            <person name="Xing M."/>
            <person name="Wei Y."/>
            <person name="Ang E.L."/>
            <person name="Zhao H."/>
            <person name="Zhang Y."/>
        </authorList>
    </citation>
    <scope>NUCLEOTIDE SEQUENCE [LARGE SCALE GENOMIC DNA]</scope>
    <source>
        <strain evidence="2 3">C1</strain>
    </source>
</reference>
<comment type="caution">
    <text evidence="2">The sequence shown here is derived from an EMBL/GenBank/DDBJ whole genome shotgun (WGS) entry which is preliminary data.</text>
</comment>
<evidence type="ECO:0000256" key="1">
    <source>
        <dbReference type="ARBA" id="ARBA00093462"/>
    </source>
</evidence>
<dbReference type="Proteomes" id="UP000265930">
    <property type="component" value="Unassembled WGS sequence"/>
</dbReference>
<name>A0A399J134_9CLOT</name>
<evidence type="ECO:0000313" key="3">
    <source>
        <dbReference type="Proteomes" id="UP000265930"/>
    </source>
</evidence>
<sequence length="231" mass="26819">MNLLAENYMKKWKTGIDGLDICIIMGVNKKKNLKDLYLEKISVEDSIKRKNEMSEAGYWDLTINDMIAKIVEIESESECKNSMKINQITTEENDIKEYESEEKRSFIKHEGIIGKDVVGEGEIIEYIKSLNVKIRGSNLDLIKLAVNDHGGENVKAAIDKALEVDRLRMNYINGILNNWKIEGYPESSTDSRKKGSIHKQDKYKTLRFNNFEPRNYDYEKLEKELLGWERA</sequence>
<organism evidence="2 3">
    <name type="scientific">Clostridium chromiireducens</name>
    <dbReference type="NCBI Taxonomy" id="225345"/>
    <lineage>
        <taxon>Bacteria</taxon>
        <taxon>Bacillati</taxon>
        <taxon>Bacillota</taxon>
        <taxon>Clostridia</taxon>
        <taxon>Eubacteriales</taxon>
        <taxon>Clostridiaceae</taxon>
        <taxon>Clostridium</taxon>
    </lineage>
</organism>
<dbReference type="NCBIfam" id="TIGR01446">
    <property type="entry name" value="DnaD_dom"/>
    <property type="match status" value="1"/>
</dbReference>
<dbReference type="InterPro" id="IPR006343">
    <property type="entry name" value="DnaB/C_C"/>
</dbReference>
<dbReference type="InterPro" id="IPR053162">
    <property type="entry name" value="DnaD"/>
</dbReference>
<protein>
    <submittedName>
        <fullName evidence="2">DnaD domain protein</fullName>
    </submittedName>
</protein>
<dbReference type="PANTHER" id="PTHR37293">
    <property type="entry name" value="PHAGE REPLICATION PROTEIN-RELATED"/>
    <property type="match status" value="1"/>
</dbReference>